<reference evidence="7 8" key="1">
    <citation type="submission" date="2024-07" db="EMBL/GenBank/DDBJ databases">
        <title>Section-level genome sequencing and comparative genomics of Aspergillus sections Usti and Cavernicolus.</title>
        <authorList>
            <consortium name="Lawrence Berkeley National Laboratory"/>
            <person name="Nybo J.L."/>
            <person name="Vesth T.C."/>
            <person name="Theobald S."/>
            <person name="Frisvad J.C."/>
            <person name="Larsen T.O."/>
            <person name="Kjaerboelling I."/>
            <person name="Rothschild-Mancinelli K."/>
            <person name="Lyhne E.K."/>
            <person name="Kogle M.E."/>
            <person name="Barry K."/>
            <person name="Clum A."/>
            <person name="Na H."/>
            <person name="Ledsgaard L."/>
            <person name="Lin J."/>
            <person name="Lipzen A."/>
            <person name="Kuo A."/>
            <person name="Riley R."/>
            <person name="Mondo S."/>
            <person name="Labutti K."/>
            <person name="Haridas S."/>
            <person name="Pangalinan J."/>
            <person name="Salamov A.A."/>
            <person name="Simmons B.A."/>
            <person name="Magnuson J.K."/>
            <person name="Chen J."/>
            <person name="Drula E."/>
            <person name="Henrissat B."/>
            <person name="Wiebenga A."/>
            <person name="Lubbers R.J."/>
            <person name="Gomes A.C."/>
            <person name="Macurrencykelacurrency M.R."/>
            <person name="Stajich J."/>
            <person name="Grigoriev I.V."/>
            <person name="Mortensen U.H."/>
            <person name="De Vries R.P."/>
            <person name="Baker S.E."/>
            <person name="Andersen M.R."/>
        </authorList>
    </citation>
    <scope>NUCLEOTIDE SEQUENCE [LARGE SCALE GENOMIC DNA]</scope>
    <source>
        <strain evidence="7 8">CBS 449.75</strain>
    </source>
</reference>
<dbReference type="SMART" id="SM00249">
    <property type="entry name" value="PHD"/>
    <property type="match status" value="1"/>
</dbReference>
<protein>
    <recommendedName>
        <fullName evidence="6">Zinc finger PHD-type domain-containing protein</fullName>
    </recommendedName>
</protein>
<organism evidence="7 8">
    <name type="scientific">Aspergillus lucknowensis</name>
    <dbReference type="NCBI Taxonomy" id="176173"/>
    <lineage>
        <taxon>Eukaryota</taxon>
        <taxon>Fungi</taxon>
        <taxon>Dikarya</taxon>
        <taxon>Ascomycota</taxon>
        <taxon>Pezizomycotina</taxon>
        <taxon>Eurotiomycetes</taxon>
        <taxon>Eurotiomycetidae</taxon>
        <taxon>Eurotiales</taxon>
        <taxon>Aspergillaceae</taxon>
        <taxon>Aspergillus</taxon>
        <taxon>Aspergillus subgen. Nidulantes</taxon>
    </lineage>
</organism>
<dbReference type="InterPro" id="IPR001965">
    <property type="entry name" value="Znf_PHD"/>
</dbReference>
<comment type="caution">
    <text evidence="7">The sequence shown here is derived from an EMBL/GenBank/DDBJ whole genome shotgun (WGS) entry which is preliminary data.</text>
</comment>
<dbReference type="CDD" id="cd15556">
    <property type="entry name" value="PHD_MMD1_like"/>
    <property type="match status" value="1"/>
</dbReference>
<evidence type="ECO:0000256" key="1">
    <source>
        <dbReference type="ARBA" id="ARBA00022723"/>
    </source>
</evidence>
<dbReference type="InterPro" id="IPR019786">
    <property type="entry name" value="Zinc_finger_PHD-type_CS"/>
</dbReference>
<dbReference type="InterPro" id="IPR019787">
    <property type="entry name" value="Znf_PHD-finger"/>
</dbReference>
<feature type="domain" description="Zinc finger PHD-type" evidence="6">
    <location>
        <begin position="434"/>
        <end position="486"/>
    </location>
</feature>
<feature type="compositionally biased region" description="Polar residues" evidence="5">
    <location>
        <begin position="580"/>
        <end position="606"/>
    </location>
</feature>
<dbReference type="Pfam" id="PF00628">
    <property type="entry name" value="PHD"/>
    <property type="match status" value="1"/>
</dbReference>
<evidence type="ECO:0000313" key="7">
    <source>
        <dbReference type="EMBL" id="KAL2865502.1"/>
    </source>
</evidence>
<dbReference type="EMBL" id="JBFXLQ010000031">
    <property type="protein sequence ID" value="KAL2865502.1"/>
    <property type="molecule type" value="Genomic_DNA"/>
</dbReference>
<feature type="compositionally biased region" description="Polar residues" evidence="5">
    <location>
        <begin position="520"/>
        <end position="529"/>
    </location>
</feature>
<dbReference type="InterPro" id="IPR028938">
    <property type="entry name" value="Rsf1-like"/>
</dbReference>
<keyword evidence="1" id="KW-0479">Metal-binding</keyword>
<dbReference type="Gene3D" id="3.30.40.10">
    <property type="entry name" value="Zinc/RING finger domain, C3HC4 (zinc finger)"/>
    <property type="match status" value="1"/>
</dbReference>
<dbReference type="PANTHER" id="PTHR14296">
    <property type="entry name" value="REMODELING AND SPACING FACTOR 1"/>
    <property type="match status" value="1"/>
</dbReference>
<feature type="region of interest" description="Disordered" evidence="5">
    <location>
        <begin position="736"/>
        <end position="850"/>
    </location>
</feature>
<dbReference type="SUPFAM" id="SSF57903">
    <property type="entry name" value="FYVE/PHD zinc finger"/>
    <property type="match status" value="1"/>
</dbReference>
<keyword evidence="2" id="KW-0863">Zinc-finger</keyword>
<feature type="region of interest" description="Disordered" evidence="5">
    <location>
        <begin position="187"/>
        <end position="237"/>
    </location>
</feature>
<evidence type="ECO:0000313" key="8">
    <source>
        <dbReference type="Proteomes" id="UP001610432"/>
    </source>
</evidence>
<evidence type="ECO:0000256" key="2">
    <source>
        <dbReference type="ARBA" id="ARBA00022771"/>
    </source>
</evidence>
<dbReference type="Proteomes" id="UP001610432">
    <property type="component" value="Unassembled WGS sequence"/>
</dbReference>
<dbReference type="InterPro" id="IPR013083">
    <property type="entry name" value="Znf_RING/FYVE/PHD"/>
</dbReference>
<feature type="region of interest" description="Disordered" evidence="5">
    <location>
        <begin position="1"/>
        <end position="22"/>
    </location>
</feature>
<dbReference type="RefSeq" id="XP_070884481.1">
    <property type="nucleotide sequence ID" value="XM_071029550.1"/>
</dbReference>
<dbReference type="PANTHER" id="PTHR14296:SF3">
    <property type="entry name" value="DIKAR, ISOFORM F"/>
    <property type="match status" value="1"/>
</dbReference>
<dbReference type="PROSITE" id="PS01359">
    <property type="entry name" value="ZF_PHD_1"/>
    <property type="match status" value="1"/>
</dbReference>
<evidence type="ECO:0000259" key="6">
    <source>
        <dbReference type="SMART" id="SM00249"/>
    </source>
</evidence>
<accession>A0ABR4LM91</accession>
<name>A0ABR4LM91_9EURO</name>
<proteinExistence type="predicted"/>
<dbReference type="InterPro" id="IPR058054">
    <property type="entry name" value="Znf_MS1-like"/>
</dbReference>
<feature type="compositionally biased region" description="Polar residues" evidence="5">
    <location>
        <begin position="687"/>
        <end position="700"/>
    </location>
</feature>
<dbReference type="InterPro" id="IPR011011">
    <property type="entry name" value="Znf_FYVE_PHD"/>
</dbReference>
<feature type="compositionally biased region" description="Low complexity" evidence="5">
    <location>
        <begin position="499"/>
        <end position="510"/>
    </location>
</feature>
<feature type="compositionally biased region" description="Low complexity" evidence="5">
    <location>
        <begin position="632"/>
        <end position="650"/>
    </location>
</feature>
<feature type="compositionally biased region" description="Polar residues" evidence="5">
    <location>
        <begin position="840"/>
        <end position="850"/>
    </location>
</feature>
<feature type="compositionally biased region" description="Acidic residues" evidence="5">
    <location>
        <begin position="225"/>
        <end position="235"/>
    </location>
</feature>
<evidence type="ECO:0000256" key="5">
    <source>
        <dbReference type="SAM" id="MobiDB-lite"/>
    </source>
</evidence>
<feature type="compositionally biased region" description="Polar residues" evidence="5">
    <location>
        <begin position="651"/>
        <end position="662"/>
    </location>
</feature>
<feature type="region of interest" description="Disordered" evidence="5">
    <location>
        <begin position="497"/>
        <end position="700"/>
    </location>
</feature>
<gene>
    <name evidence="7" type="ORF">BJX67DRAFT_358121</name>
</gene>
<evidence type="ECO:0000256" key="4">
    <source>
        <dbReference type="SAM" id="Coils"/>
    </source>
</evidence>
<dbReference type="GeneID" id="98144622"/>
<keyword evidence="8" id="KW-1185">Reference proteome</keyword>
<sequence>MVSRKRTRSEVDAPSEQPQEEPGLLTQLRNCWEFANIMQYIAMFGKLMKIDEEFGIEDLENECLKPGPSEKLLEIGLCLLKWVSSHRGLTIDNFDEYTRRQYNAKAPHIPNPFGHDETPNKFLEFDVFLKLRVLHQLTVWTFWNPDRIRDKMPEQREIDQTQWRIEEVGYDRQGRYYYILDDNRLYRRTDPPLPPPKPTKPKSRSKKKSPRAVRASKRRKVTGAEYDDESDEDNTEPAVEVVDSFGGMKWECIAVTLDDYRAFLDLIRNTRDADEKILRDRIGEQVLPIIEQEEANQERQKIKREKELFNLQLLAGAKRSSRIAQKSEKERQEREAIEAARKREEDLAVARKEEERLKKMENERHSRIMTREQRIKDRERKRVLHEAELQRIEEEQQKLERGESRISERQLRAELEKQRKNLEGLSQEDEWIFDCSGCGVHGQNLDDGSHSVACEKCNVWQHSKCLGIAQAEAERDDFHFICRDCKRREEEAKLPKLPPLKFKLSSSPPSNAAVEGHGTGSTPTASRTLPTAKEHQRVVPAAVNGSSSKQPIPEPSLSQQPTRTLPFPPPSPERRPQSSHTNTFSPTRAPFSQSNGVNGLAPTQEQVPKLPPVHHLPPNGRGSLPSAPSFGTRRPSSSHSIHSPTLPSPIQNRPSMSPTQGNRDVGPLAGFPPMVSSDGPAPWTPYGHNQTPRPSTGNVMSFSSGHSGNLSFTATPTANRVSSPHNGQPTLMSGLSPTKQSPRPLTAGGVAGAPILPPVQRLEPSPKLMGRSSPDAPIPPPVKCMTPEQEERRQRENAMGLHNHFAVPPNGQHMMSSPSINHIPLPEPSPLVPKPEASGQPCSDSANVHK</sequence>
<feature type="compositionally biased region" description="Basic residues" evidence="5">
    <location>
        <begin position="199"/>
        <end position="221"/>
    </location>
</feature>
<feature type="coiled-coil region" evidence="4">
    <location>
        <begin position="292"/>
        <end position="428"/>
    </location>
</feature>
<keyword evidence="3" id="KW-0862">Zinc</keyword>
<evidence type="ECO:0000256" key="3">
    <source>
        <dbReference type="ARBA" id="ARBA00022833"/>
    </source>
</evidence>
<keyword evidence="4" id="KW-0175">Coiled coil</keyword>